<evidence type="ECO:0000313" key="2">
    <source>
        <dbReference type="Proteomes" id="UP000077701"/>
    </source>
</evidence>
<name>A0A161LL61_9ACTN</name>
<evidence type="ECO:0000313" key="1">
    <source>
        <dbReference type="EMBL" id="GAT70184.1"/>
    </source>
</evidence>
<comment type="caution">
    <text evidence="1">The sequence shown here is derived from an EMBL/GenBank/DDBJ whole genome shotgun (WGS) entry which is preliminary data.</text>
</comment>
<protein>
    <recommendedName>
        <fullName evidence="3">Deaminase</fullName>
    </recommendedName>
</protein>
<accession>A0A161LL61</accession>
<dbReference type="AlphaFoldDB" id="A0A161LL61"/>
<dbReference type="OrthoDB" id="2313602at2"/>
<dbReference type="InterPro" id="IPR024072">
    <property type="entry name" value="DHFR-like_dom_sf"/>
</dbReference>
<sequence>MVNPIVLGSGTPLFGETIGRIDLELFNTRTFDSGNVPHSYRPVTI</sequence>
<evidence type="ECO:0008006" key="3">
    <source>
        <dbReference type="Google" id="ProtNLM"/>
    </source>
</evidence>
<reference evidence="2" key="2">
    <citation type="submission" date="2016-04" db="EMBL/GenBank/DDBJ databases">
        <title>Planomonospora sphaerica JCM9374 whole genome shotgun sequence.</title>
        <authorList>
            <person name="Suzuki T."/>
            <person name="Dohra H."/>
            <person name="Kodani S."/>
        </authorList>
    </citation>
    <scope>NUCLEOTIDE SEQUENCE [LARGE SCALE GENOMIC DNA]</scope>
    <source>
        <strain evidence="2">JCM 9374</strain>
    </source>
</reference>
<dbReference type="Proteomes" id="UP000077701">
    <property type="component" value="Unassembled WGS sequence"/>
</dbReference>
<dbReference type="RefSeq" id="WP_153054559.1">
    <property type="nucleotide sequence ID" value="NZ_BDCX01000016.1"/>
</dbReference>
<gene>
    <name evidence="1" type="ORF">PS9374_05864</name>
</gene>
<organism evidence="1 2">
    <name type="scientific">Planomonospora sphaerica</name>
    <dbReference type="NCBI Taxonomy" id="161355"/>
    <lineage>
        <taxon>Bacteria</taxon>
        <taxon>Bacillati</taxon>
        <taxon>Actinomycetota</taxon>
        <taxon>Actinomycetes</taxon>
        <taxon>Streptosporangiales</taxon>
        <taxon>Streptosporangiaceae</taxon>
        <taxon>Planomonospora</taxon>
    </lineage>
</organism>
<proteinExistence type="predicted"/>
<dbReference type="STRING" id="161355.PS9374_05864"/>
<dbReference type="Gene3D" id="3.40.430.10">
    <property type="entry name" value="Dihydrofolate Reductase, subunit A"/>
    <property type="match status" value="1"/>
</dbReference>
<keyword evidence="2" id="KW-1185">Reference proteome</keyword>
<dbReference type="EMBL" id="BDCX01000016">
    <property type="protein sequence ID" value="GAT70184.1"/>
    <property type="molecule type" value="Genomic_DNA"/>
</dbReference>
<reference evidence="1 2" key="1">
    <citation type="journal article" date="2016" name="Genome Announc.">
        <title>Draft Genome Sequence of Planomonospora sphaerica JCM9374, a Rare Actinomycete.</title>
        <authorList>
            <person name="Dohra H."/>
            <person name="Suzuki T."/>
            <person name="Inoue Y."/>
            <person name="Kodani S."/>
        </authorList>
    </citation>
    <scope>NUCLEOTIDE SEQUENCE [LARGE SCALE GENOMIC DNA]</scope>
    <source>
        <strain evidence="1 2">JCM 9374</strain>
    </source>
</reference>